<evidence type="ECO:0008006" key="4">
    <source>
        <dbReference type="Google" id="ProtNLM"/>
    </source>
</evidence>
<proteinExistence type="predicted"/>
<keyword evidence="1" id="KW-1133">Transmembrane helix</keyword>
<evidence type="ECO:0000313" key="3">
    <source>
        <dbReference type="Proteomes" id="UP000004754"/>
    </source>
</evidence>
<dbReference type="AlphaFoldDB" id="E6MFJ9"/>
<dbReference type="EMBL" id="AEQN01000014">
    <property type="protein sequence ID" value="EFV02116.1"/>
    <property type="molecule type" value="Genomic_DNA"/>
</dbReference>
<sequence length="49" mass="5751">MPIISKIKKILGTISWRYTLYFFILMVVLYLFSMFGSMLSSPGFVYEAF</sequence>
<name>E6MFJ9_9FIRM</name>
<gene>
    <name evidence="2" type="ORF">HMP0721_0882</name>
</gene>
<evidence type="ECO:0000313" key="2">
    <source>
        <dbReference type="EMBL" id="EFV02116.1"/>
    </source>
</evidence>
<reference evidence="2 3" key="1">
    <citation type="submission" date="2010-12" db="EMBL/GenBank/DDBJ databases">
        <authorList>
            <person name="Muzny D."/>
            <person name="Qin X."/>
            <person name="Deng J."/>
            <person name="Jiang H."/>
            <person name="Liu Y."/>
            <person name="Qu J."/>
            <person name="Song X.-Z."/>
            <person name="Zhang L."/>
            <person name="Thornton R."/>
            <person name="Coyle M."/>
            <person name="Francisco L."/>
            <person name="Jackson L."/>
            <person name="Javaid M."/>
            <person name="Korchina V."/>
            <person name="Kovar C."/>
            <person name="Mata R."/>
            <person name="Mathew T."/>
            <person name="Ngo R."/>
            <person name="Nguyen L."/>
            <person name="Nguyen N."/>
            <person name="Okwuonu G."/>
            <person name="Ongeri F."/>
            <person name="Pham C."/>
            <person name="Simmons D."/>
            <person name="Wilczek-Boney K."/>
            <person name="Hale W."/>
            <person name="Jakkamsetti A."/>
            <person name="Pham P."/>
            <person name="Ruth R."/>
            <person name="San Lucas F."/>
            <person name="Warren J."/>
            <person name="Zhang J."/>
            <person name="Zhao Z."/>
            <person name="Zhou C."/>
            <person name="Zhu D."/>
            <person name="Lee S."/>
            <person name="Bess C."/>
            <person name="Blankenburg K."/>
            <person name="Forbes L."/>
            <person name="Fu Q."/>
            <person name="Gubbala S."/>
            <person name="Hirani K."/>
            <person name="Jayaseelan J.C."/>
            <person name="Lara F."/>
            <person name="Munidasa M."/>
            <person name="Palculict T."/>
            <person name="Patil S."/>
            <person name="Pu L.-L."/>
            <person name="Saada N."/>
            <person name="Tang L."/>
            <person name="Weissenberger G."/>
            <person name="Zhu Y."/>
            <person name="Hemphill L."/>
            <person name="Shang Y."/>
            <person name="Youmans B."/>
            <person name="Ayvaz T."/>
            <person name="Ross M."/>
            <person name="Santibanez J."/>
            <person name="Aqrawi P."/>
            <person name="Gross S."/>
            <person name="Joshi V."/>
            <person name="Fowler G."/>
            <person name="Nazareth L."/>
            <person name="Reid J."/>
            <person name="Worley K."/>
            <person name="Petrosino J."/>
            <person name="Highlander S."/>
            <person name="Gibbs R."/>
        </authorList>
    </citation>
    <scope>NUCLEOTIDE SEQUENCE [LARGE SCALE GENOMIC DNA]</scope>
    <source>
        <strain evidence="2 3">ATCC 23263</strain>
    </source>
</reference>
<accession>E6MFJ9</accession>
<feature type="transmembrane region" description="Helical" evidence="1">
    <location>
        <begin position="20"/>
        <end position="39"/>
    </location>
</feature>
<dbReference type="Proteomes" id="UP000004754">
    <property type="component" value="Unassembled WGS sequence"/>
</dbReference>
<evidence type="ECO:0000256" key="1">
    <source>
        <dbReference type="SAM" id="Phobius"/>
    </source>
</evidence>
<comment type="caution">
    <text evidence="2">The sequence shown here is derived from an EMBL/GenBank/DDBJ whole genome shotgun (WGS) entry which is preliminary data.</text>
</comment>
<organism evidence="2 3">
    <name type="scientific">Pseudoramibacter alactolyticus ATCC 23263</name>
    <dbReference type="NCBI Taxonomy" id="887929"/>
    <lineage>
        <taxon>Bacteria</taxon>
        <taxon>Bacillati</taxon>
        <taxon>Bacillota</taxon>
        <taxon>Clostridia</taxon>
        <taxon>Eubacteriales</taxon>
        <taxon>Eubacteriaceae</taxon>
        <taxon>Pseudoramibacter</taxon>
    </lineage>
</organism>
<protein>
    <recommendedName>
        <fullName evidence="4">D-Ala-teichoic acid biosynthesis protein</fullName>
    </recommendedName>
</protein>
<keyword evidence="1" id="KW-0472">Membrane</keyword>
<keyword evidence="1" id="KW-0812">Transmembrane</keyword>
<keyword evidence="3" id="KW-1185">Reference proteome</keyword>
<dbReference type="HOGENOM" id="CLU_3139618_0_0_9"/>
<dbReference type="STRING" id="887929.HMP0721_0882"/>